<evidence type="ECO:0000313" key="11">
    <source>
        <dbReference type="EMBL" id="EAX48028.1"/>
    </source>
</evidence>
<feature type="active site" description="Proton acceptor" evidence="6">
    <location>
        <position position="184"/>
    </location>
</feature>
<feature type="binding site" description="in other chain" evidence="7">
    <location>
        <position position="104"/>
    </location>
    <ligand>
        <name>substrate</name>
        <note>ligand shared between dimeric partners</note>
    </ligand>
</feature>
<feature type="active site" description="Proton donor" evidence="6">
    <location>
        <position position="191"/>
    </location>
</feature>
<reference evidence="11 12" key="2">
    <citation type="submission" date="2007-01" db="EMBL/GenBank/DDBJ databases">
        <title>Sequencing of the draft genome and assembly of Thermosinus carboxydivorans Nor1.</title>
        <authorList>
            <consortium name="US DOE Joint Genome Institute (JGI-PGF)"/>
            <person name="Copeland A."/>
            <person name="Lucas S."/>
            <person name="Lapidus A."/>
            <person name="Barry K."/>
            <person name="Glavina del Rio T."/>
            <person name="Dalin E."/>
            <person name="Tice H."/>
            <person name="Bruce D."/>
            <person name="Pitluck S."/>
            <person name="Richardson P."/>
        </authorList>
    </citation>
    <scope>NUCLEOTIDE SEQUENCE [LARGE SCALE GENOMIC DNA]</scope>
    <source>
        <strain evidence="11 12">Nor1</strain>
    </source>
</reference>
<dbReference type="Proteomes" id="UP000005139">
    <property type="component" value="Unassembled WGS sequence"/>
</dbReference>
<dbReference type="InterPro" id="IPR006184">
    <property type="entry name" value="6PGdom_BS"/>
</dbReference>
<dbReference type="InterPro" id="IPR036291">
    <property type="entry name" value="NAD(P)-bd_dom_sf"/>
</dbReference>
<dbReference type="PRINTS" id="PR00076">
    <property type="entry name" value="6PGDHDRGNASE"/>
</dbReference>
<dbReference type="GO" id="GO:0006098">
    <property type="term" value="P:pentose-phosphate shunt"/>
    <property type="evidence" value="ECO:0007669"/>
    <property type="project" value="UniProtKB-UniPathway"/>
</dbReference>
<keyword evidence="3 5" id="KW-0560">Oxidoreductase</keyword>
<comment type="subunit">
    <text evidence="2 5">Homodimer.</text>
</comment>
<dbReference type="GO" id="GO:0004616">
    <property type="term" value="F:phosphogluconate dehydrogenase (decarboxylating) activity"/>
    <property type="evidence" value="ECO:0007669"/>
    <property type="project" value="UniProtKB-EC"/>
</dbReference>
<feature type="binding site" evidence="7">
    <location>
        <position position="447"/>
    </location>
    <ligand>
        <name>substrate</name>
        <note>ligand shared between dimeric partners</note>
    </ligand>
</feature>
<dbReference type="NCBIfam" id="TIGR00873">
    <property type="entry name" value="gnd"/>
    <property type="match status" value="1"/>
</dbReference>
<keyword evidence="4 9" id="KW-0311">Gluconate utilization</keyword>
<feature type="binding site" evidence="8">
    <location>
        <begin position="76"/>
        <end position="78"/>
    </location>
    <ligand>
        <name>NADP(+)</name>
        <dbReference type="ChEBI" id="CHEBI:58349"/>
    </ligand>
</feature>
<dbReference type="Pfam" id="PF00393">
    <property type="entry name" value="6PGD"/>
    <property type="match status" value="1"/>
</dbReference>
<comment type="function">
    <text evidence="5">Catalyzes the oxidative decarboxylation of 6-phosphogluconate to ribulose 5-phosphate and CO(2), with concomitant reduction of NADP to NADPH.</text>
</comment>
<organism evidence="11 12">
    <name type="scientific">Thermosinus carboxydivorans Nor1</name>
    <dbReference type="NCBI Taxonomy" id="401526"/>
    <lineage>
        <taxon>Bacteria</taxon>
        <taxon>Bacillati</taxon>
        <taxon>Bacillota</taxon>
        <taxon>Negativicutes</taxon>
        <taxon>Selenomonadales</taxon>
        <taxon>Sporomusaceae</taxon>
        <taxon>Thermosinus</taxon>
    </lineage>
</organism>
<dbReference type="Gene3D" id="1.10.1040.10">
    <property type="entry name" value="N-(1-d-carboxylethyl)-l-norvaline Dehydrogenase, domain 2"/>
    <property type="match status" value="1"/>
</dbReference>
<dbReference type="InterPro" id="IPR006115">
    <property type="entry name" value="6PGDH_NADP-bd"/>
</dbReference>
<dbReference type="SMART" id="SM01350">
    <property type="entry name" value="6PGD"/>
    <property type="match status" value="1"/>
</dbReference>
<dbReference type="InterPro" id="IPR006113">
    <property type="entry name" value="6PGDH_Gnd/GntZ"/>
</dbReference>
<feature type="binding site" description="in other chain" evidence="7">
    <location>
        <begin position="187"/>
        <end position="188"/>
    </location>
    <ligand>
        <name>substrate</name>
        <note>ligand shared between dimeric partners</note>
    </ligand>
</feature>
<dbReference type="Gene3D" id="1.20.5.320">
    <property type="entry name" value="6-Phosphogluconate Dehydrogenase, domain 3"/>
    <property type="match status" value="1"/>
</dbReference>
<proteinExistence type="inferred from homology"/>
<dbReference type="GO" id="GO:0050661">
    <property type="term" value="F:NADP binding"/>
    <property type="evidence" value="ECO:0007669"/>
    <property type="project" value="InterPro"/>
</dbReference>
<dbReference type="InterPro" id="IPR006183">
    <property type="entry name" value="Pgluconate_DH"/>
</dbReference>
<comment type="caution">
    <text evidence="11">The sequence shown here is derived from an EMBL/GenBank/DDBJ whole genome shotgun (WGS) entry which is preliminary data.</text>
</comment>
<evidence type="ECO:0000256" key="1">
    <source>
        <dbReference type="ARBA" id="ARBA00008419"/>
    </source>
</evidence>
<dbReference type="EMBL" id="AAWL01000005">
    <property type="protein sequence ID" value="EAX48028.1"/>
    <property type="molecule type" value="Genomic_DNA"/>
</dbReference>
<evidence type="ECO:0000256" key="5">
    <source>
        <dbReference type="PIRNR" id="PIRNR000109"/>
    </source>
</evidence>
<accession>A1HPQ8</accession>
<name>A1HPQ8_9FIRM</name>
<dbReference type="FunFam" id="3.40.50.720:FF:000007">
    <property type="entry name" value="6-phosphogluconate dehydrogenase, decarboxylating"/>
    <property type="match status" value="1"/>
</dbReference>
<dbReference type="InterPro" id="IPR013328">
    <property type="entry name" value="6PGD_dom2"/>
</dbReference>
<dbReference type="SUPFAM" id="SSF48179">
    <property type="entry name" value="6-phosphogluconate dehydrogenase C-terminal domain-like"/>
    <property type="match status" value="1"/>
</dbReference>
<keyword evidence="5 9" id="KW-0570">Pentose shunt</keyword>
<dbReference type="EC" id="1.1.1.44" evidence="5 9"/>
<dbReference type="PANTHER" id="PTHR11811">
    <property type="entry name" value="6-PHOSPHOGLUCONATE DEHYDROGENASE"/>
    <property type="match status" value="1"/>
</dbReference>
<evidence type="ECO:0000256" key="2">
    <source>
        <dbReference type="ARBA" id="ARBA00011738"/>
    </source>
</evidence>
<dbReference type="FunFam" id="1.10.1040.10:FF:000002">
    <property type="entry name" value="6-phosphogluconate dehydrogenase, decarboxylating"/>
    <property type="match status" value="1"/>
</dbReference>
<dbReference type="GO" id="GO:0019521">
    <property type="term" value="P:D-gluconate metabolic process"/>
    <property type="evidence" value="ECO:0007669"/>
    <property type="project" value="UniProtKB-KW"/>
</dbReference>
<evidence type="ECO:0000259" key="10">
    <source>
        <dbReference type="SMART" id="SM01350"/>
    </source>
</evidence>
<dbReference type="OrthoDB" id="9804542at2"/>
<feature type="binding site" description="in other chain" evidence="7">
    <location>
        <begin position="130"/>
        <end position="132"/>
    </location>
    <ligand>
        <name>substrate</name>
        <note>ligand shared between dimeric partners</note>
    </ligand>
</feature>
<dbReference type="SUPFAM" id="SSF51735">
    <property type="entry name" value="NAD(P)-binding Rossmann-fold domains"/>
    <property type="match status" value="1"/>
</dbReference>
<comment type="similarity">
    <text evidence="1 5 9">Belongs to the 6-phosphogluconate dehydrogenase family.</text>
</comment>
<keyword evidence="5 9" id="KW-0521">NADP</keyword>
<dbReference type="PIRSF" id="PIRSF000109">
    <property type="entry name" value="6PGD"/>
    <property type="match status" value="1"/>
</dbReference>
<feature type="binding site" evidence="8">
    <location>
        <begin position="11"/>
        <end position="16"/>
    </location>
    <ligand>
        <name>NADP(+)</name>
        <dbReference type="ChEBI" id="CHEBI:58349"/>
    </ligand>
</feature>
<dbReference type="FunFam" id="1.20.5.320:FF:000001">
    <property type="entry name" value="6-phosphogluconate dehydrogenase, decarboxylating"/>
    <property type="match status" value="1"/>
</dbReference>
<dbReference type="AlphaFoldDB" id="A1HPQ8"/>
<evidence type="ECO:0000313" key="12">
    <source>
        <dbReference type="Proteomes" id="UP000005139"/>
    </source>
</evidence>
<feature type="binding site" description="in other chain" evidence="7">
    <location>
        <position position="192"/>
    </location>
    <ligand>
        <name>substrate</name>
        <note>ligand shared between dimeric partners</note>
    </ligand>
</feature>
<dbReference type="PROSITE" id="PS00461">
    <property type="entry name" value="6PGD"/>
    <property type="match status" value="1"/>
</dbReference>
<feature type="domain" description="6-phosphogluconate dehydrogenase C-terminal" evidence="10">
    <location>
        <begin position="180"/>
        <end position="469"/>
    </location>
</feature>
<sequence>MEKQYDIGLIGLAVMGENLVLNMAGKGFAVAVYNRTVSKVDDFVVGRGKGFAIGGAHSVAELAAMLSRPRKVMLMVKAGKPVDDMIGELLPYLEPGDIIIDGGNSYFEDTRRRWRELAAKGIRFIGMGVSGGEEGALKGPSLMPGGDRDAYEEVAPIFTRIAAQVADGPCCAYVGPDGAGHYVKMVHNGIEYGDMQLISEAYYIMKNALGLSADELHRVFAKWNEGDLDSYLIEITRDIFTKYDEATGLPLVEVILDKAGQKGTGKWTSQSALDLGVPTPTITEAVFARCMSAYKEERVAAAKVLTGPDGRYTGGRDEFIQAIHDALYASKICSYAQGFALLKAASAEYQWDLDLGEVALLWRGGCIIRARFLDRIKEAYRRDPELPNLLIDPFFRSVLGNAQANWRLVVKTCKELGIPTPAFSASLDYYDSYRRAVLPANLIQAQRDYFGAHTYERTDKPGIFHTEWLENK</sequence>
<dbReference type="UniPathway" id="UPA00115">
    <property type="reaction ID" value="UER00410"/>
</dbReference>
<dbReference type="RefSeq" id="WP_007289013.1">
    <property type="nucleotide sequence ID" value="NZ_AAWL01000005.1"/>
</dbReference>
<evidence type="ECO:0000256" key="9">
    <source>
        <dbReference type="RuleBase" id="RU000485"/>
    </source>
</evidence>
<evidence type="ECO:0000256" key="4">
    <source>
        <dbReference type="ARBA" id="ARBA00023064"/>
    </source>
</evidence>
<feature type="binding site" evidence="8">
    <location>
        <begin position="34"/>
        <end position="36"/>
    </location>
    <ligand>
        <name>NADP(+)</name>
        <dbReference type="ChEBI" id="CHEBI:58349"/>
    </ligand>
</feature>
<feature type="binding site" evidence="8">
    <location>
        <position position="104"/>
    </location>
    <ligand>
        <name>NADP(+)</name>
        <dbReference type="ChEBI" id="CHEBI:58349"/>
    </ligand>
</feature>
<dbReference type="NCBIfam" id="NF006765">
    <property type="entry name" value="PRK09287.1"/>
    <property type="match status" value="1"/>
</dbReference>
<evidence type="ECO:0000256" key="8">
    <source>
        <dbReference type="PIRSR" id="PIRSR000109-3"/>
    </source>
</evidence>
<reference evidence="11 12" key="1">
    <citation type="submission" date="2007-01" db="EMBL/GenBank/DDBJ databases">
        <title>Annotation of the draft genome assembly of Thermosinus carboxydivorans Nor1.</title>
        <authorList>
            <consortium name="US DOE Joint Genome Institute (JGI-ORNL)"/>
            <person name="Larimer F."/>
            <person name="Land M."/>
            <person name="Hauser L."/>
        </authorList>
    </citation>
    <scope>NUCLEOTIDE SEQUENCE [LARGE SCALE GENOMIC DNA]</scope>
    <source>
        <strain evidence="11 12">Nor1</strain>
    </source>
</reference>
<dbReference type="eggNOG" id="COG0362">
    <property type="taxonomic scope" value="Bacteria"/>
</dbReference>
<evidence type="ECO:0000256" key="6">
    <source>
        <dbReference type="PIRSR" id="PIRSR000109-1"/>
    </source>
</evidence>
<evidence type="ECO:0000256" key="3">
    <source>
        <dbReference type="ARBA" id="ARBA00023002"/>
    </source>
</evidence>
<dbReference type="InterPro" id="IPR006114">
    <property type="entry name" value="6PGDH_C"/>
</dbReference>
<comment type="catalytic activity">
    <reaction evidence="5 9">
        <text>6-phospho-D-gluconate + NADP(+) = D-ribulose 5-phosphate + CO2 + NADPH</text>
        <dbReference type="Rhea" id="RHEA:10116"/>
        <dbReference type="ChEBI" id="CHEBI:16526"/>
        <dbReference type="ChEBI" id="CHEBI:57783"/>
        <dbReference type="ChEBI" id="CHEBI:58121"/>
        <dbReference type="ChEBI" id="CHEBI:58349"/>
        <dbReference type="ChEBI" id="CHEBI:58759"/>
        <dbReference type="EC" id="1.1.1.44"/>
    </reaction>
</comment>
<gene>
    <name evidence="11" type="ORF">TcarDRAFT_1906</name>
</gene>
<dbReference type="Pfam" id="PF03446">
    <property type="entry name" value="NAD_binding_2"/>
    <property type="match status" value="1"/>
</dbReference>
<feature type="binding site" description="in other chain" evidence="7">
    <location>
        <position position="262"/>
    </location>
    <ligand>
        <name>substrate</name>
        <note>ligand shared between dimeric partners</note>
    </ligand>
</feature>
<dbReference type="Gene3D" id="3.40.50.720">
    <property type="entry name" value="NAD(P)-binding Rossmann-like Domain"/>
    <property type="match status" value="1"/>
</dbReference>
<comment type="pathway">
    <text evidence="5 9">Carbohydrate degradation; pentose phosphate pathway; D-ribulose 5-phosphate from D-glucose 6-phosphate (oxidative stage): step 3/3.</text>
</comment>
<feature type="binding site" description="in other chain" evidence="7">
    <location>
        <position position="289"/>
    </location>
    <ligand>
        <name>substrate</name>
        <note>ligand shared between dimeric partners</note>
    </ligand>
</feature>
<protein>
    <recommendedName>
        <fullName evidence="5 9">6-phosphogluconate dehydrogenase, decarboxylating</fullName>
        <ecNumber evidence="5 9">1.1.1.44</ecNumber>
    </recommendedName>
</protein>
<feature type="binding site" evidence="7">
    <location>
        <position position="453"/>
    </location>
    <ligand>
        <name>substrate</name>
        <note>ligand shared between dimeric partners</note>
    </ligand>
</feature>
<dbReference type="InterPro" id="IPR008927">
    <property type="entry name" value="6-PGluconate_DH-like_C_sf"/>
</dbReference>
<evidence type="ECO:0000256" key="7">
    <source>
        <dbReference type="PIRSR" id="PIRSR000109-2"/>
    </source>
</evidence>
<keyword evidence="12" id="KW-1185">Reference proteome</keyword>